<dbReference type="InterPro" id="IPR035965">
    <property type="entry name" value="PAS-like_dom_sf"/>
</dbReference>
<dbReference type="NCBIfam" id="TIGR00229">
    <property type="entry name" value="sensory_box"/>
    <property type="match status" value="2"/>
</dbReference>
<proteinExistence type="predicted"/>
<dbReference type="Gene3D" id="3.30.450.20">
    <property type="entry name" value="PAS domain"/>
    <property type="match status" value="2"/>
</dbReference>
<evidence type="ECO:0000256" key="2">
    <source>
        <dbReference type="ARBA" id="ARBA00012438"/>
    </source>
</evidence>
<dbReference type="Gene3D" id="3.30.565.10">
    <property type="entry name" value="Histidine kinase-like ATPase, C-terminal domain"/>
    <property type="match status" value="1"/>
</dbReference>
<dbReference type="InterPro" id="IPR001610">
    <property type="entry name" value="PAC"/>
</dbReference>
<feature type="modified residue" description="4-aspartylphosphate" evidence="4">
    <location>
        <position position="631"/>
    </location>
</feature>
<dbReference type="EMBL" id="SLZU01000042">
    <property type="protein sequence ID" value="TCS51305.1"/>
    <property type="molecule type" value="Genomic_DNA"/>
</dbReference>
<comment type="caution">
    <text evidence="9">The sequence shown here is derived from an EMBL/GenBank/DDBJ whole genome shotgun (WGS) entry which is preliminary data.</text>
</comment>
<dbReference type="SMART" id="SM00086">
    <property type="entry name" value="PAC"/>
    <property type="match status" value="2"/>
</dbReference>
<dbReference type="InterPro" id="IPR001789">
    <property type="entry name" value="Sig_transdc_resp-reg_receiver"/>
</dbReference>
<dbReference type="PROSITE" id="PS50109">
    <property type="entry name" value="HIS_KIN"/>
    <property type="match status" value="1"/>
</dbReference>
<dbReference type="OrthoDB" id="9796100at2"/>
<dbReference type="SUPFAM" id="SSF47384">
    <property type="entry name" value="Homodimeric domain of signal transducing histidine kinase"/>
    <property type="match status" value="1"/>
</dbReference>
<dbReference type="InterPro" id="IPR013655">
    <property type="entry name" value="PAS_fold_3"/>
</dbReference>
<evidence type="ECO:0000313" key="10">
    <source>
        <dbReference type="Proteomes" id="UP000295696"/>
    </source>
</evidence>
<dbReference type="EC" id="2.7.13.3" evidence="2"/>
<dbReference type="Pfam" id="PF02518">
    <property type="entry name" value="HATPase_c"/>
    <property type="match status" value="1"/>
</dbReference>
<dbReference type="PANTHER" id="PTHR43065">
    <property type="entry name" value="SENSOR HISTIDINE KINASE"/>
    <property type="match status" value="1"/>
</dbReference>
<dbReference type="RefSeq" id="WP_132248905.1">
    <property type="nucleotide sequence ID" value="NZ_SLZU01000042.1"/>
</dbReference>
<organism evidence="9 10">
    <name type="scientific">Primorskyibacter sedentarius</name>
    <dbReference type="NCBI Taxonomy" id="745311"/>
    <lineage>
        <taxon>Bacteria</taxon>
        <taxon>Pseudomonadati</taxon>
        <taxon>Pseudomonadota</taxon>
        <taxon>Alphaproteobacteria</taxon>
        <taxon>Rhodobacterales</taxon>
        <taxon>Roseobacteraceae</taxon>
        <taxon>Primorskyibacter</taxon>
    </lineage>
</organism>
<dbReference type="SUPFAM" id="SSF52172">
    <property type="entry name" value="CheY-like"/>
    <property type="match status" value="1"/>
</dbReference>
<dbReference type="GO" id="GO:0000155">
    <property type="term" value="F:phosphorelay sensor kinase activity"/>
    <property type="evidence" value="ECO:0007669"/>
    <property type="project" value="InterPro"/>
</dbReference>
<dbReference type="InterPro" id="IPR000014">
    <property type="entry name" value="PAS"/>
</dbReference>
<feature type="domain" description="PAC" evidence="8">
    <location>
        <begin position="104"/>
        <end position="156"/>
    </location>
</feature>
<dbReference type="InterPro" id="IPR036097">
    <property type="entry name" value="HisK_dim/P_sf"/>
</dbReference>
<evidence type="ECO:0000259" key="7">
    <source>
        <dbReference type="PROSITE" id="PS50110"/>
    </source>
</evidence>
<dbReference type="Proteomes" id="UP000295696">
    <property type="component" value="Unassembled WGS sequence"/>
</dbReference>
<evidence type="ECO:0000259" key="6">
    <source>
        <dbReference type="PROSITE" id="PS50109"/>
    </source>
</evidence>
<dbReference type="InterPro" id="IPR036890">
    <property type="entry name" value="HATPase_C_sf"/>
</dbReference>
<feature type="domain" description="Histidine kinase" evidence="6">
    <location>
        <begin position="337"/>
        <end position="559"/>
    </location>
</feature>
<evidence type="ECO:0000313" key="9">
    <source>
        <dbReference type="EMBL" id="TCS51305.1"/>
    </source>
</evidence>
<dbReference type="SMART" id="SM00448">
    <property type="entry name" value="REC"/>
    <property type="match status" value="1"/>
</dbReference>
<dbReference type="SUPFAM" id="SSF55874">
    <property type="entry name" value="ATPase domain of HSP90 chaperone/DNA topoisomerase II/histidine kinase"/>
    <property type="match status" value="1"/>
</dbReference>
<dbReference type="AlphaFoldDB" id="A0A4R3IN36"/>
<dbReference type="CDD" id="cd00130">
    <property type="entry name" value="PAS"/>
    <property type="match status" value="2"/>
</dbReference>
<evidence type="ECO:0000259" key="8">
    <source>
        <dbReference type="PROSITE" id="PS50113"/>
    </source>
</evidence>
<feature type="domain" description="PAC" evidence="8">
    <location>
        <begin position="232"/>
        <end position="285"/>
    </location>
</feature>
<dbReference type="InterPro" id="IPR011006">
    <property type="entry name" value="CheY-like_superfamily"/>
</dbReference>
<name>A0A4R3IN36_9RHOB</name>
<dbReference type="InterPro" id="IPR004358">
    <property type="entry name" value="Sig_transdc_His_kin-like_C"/>
</dbReference>
<dbReference type="Gene3D" id="3.40.50.2300">
    <property type="match status" value="1"/>
</dbReference>
<dbReference type="Gene3D" id="1.10.287.130">
    <property type="match status" value="1"/>
</dbReference>
<dbReference type="PANTHER" id="PTHR43065:SF49">
    <property type="entry name" value="HISTIDINE KINASE"/>
    <property type="match status" value="1"/>
</dbReference>
<feature type="domain" description="Response regulatory" evidence="7">
    <location>
        <begin position="581"/>
        <end position="694"/>
    </location>
</feature>
<dbReference type="PRINTS" id="PR00344">
    <property type="entry name" value="BCTRLSENSOR"/>
</dbReference>
<reference evidence="9 10" key="1">
    <citation type="submission" date="2019-03" db="EMBL/GenBank/DDBJ databases">
        <title>Genomic Encyclopedia of Type Strains, Phase IV (KMG-IV): sequencing the most valuable type-strain genomes for metagenomic binning, comparative biology and taxonomic classification.</title>
        <authorList>
            <person name="Goeker M."/>
        </authorList>
    </citation>
    <scope>NUCLEOTIDE SEQUENCE [LARGE SCALE GENOMIC DNA]</scope>
    <source>
        <strain evidence="9 10">DSM 104836</strain>
    </source>
</reference>
<dbReference type="InterPro" id="IPR005467">
    <property type="entry name" value="His_kinase_dom"/>
</dbReference>
<dbReference type="PROSITE" id="PS50110">
    <property type="entry name" value="RESPONSE_REGULATORY"/>
    <property type="match status" value="1"/>
</dbReference>
<comment type="catalytic activity">
    <reaction evidence="1">
        <text>ATP + protein L-histidine = ADP + protein N-phospho-L-histidine.</text>
        <dbReference type="EC" id="2.7.13.3"/>
    </reaction>
</comment>
<dbReference type="Pfam" id="PF00072">
    <property type="entry name" value="Response_reg"/>
    <property type="match status" value="1"/>
</dbReference>
<dbReference type="PROSITE" id="PS50113">
    <property type="entry name" value="PAC"/>
    <property type="match status" value="2"/>
</dbReference>
<evidence type="ECO:0000256" key="4">
    <source>
        <dbReference type="PROSITE-ProRule" id="PRU00169"/>
    </source>
</evidence>
<sequence>MQPNNRDELQEPTDGDDTLSKSSQDALLEVEKRFDVLLGLSADSYWEQDENFRYTKVLGNGSNFAGSKPEDFLGKTRWELPAPEDDHTDWEEHEAMLARHEIFSNLEFKRTDTSGKTIWVATSGVPMFDPVGNFTGYQGTSRNITARKATEAELRASEERLQLAFDVAKIGFFELDVMTDQLTLENREFKLLNLPAENATISWTSYKENIHSDDVESVNETARYIIENRSPTSVEYRVINPDGSIRWVQASCGPRGSGDGGAIAQIIGVNIDITRRKETEIALDRSRQELADLNQTLEDRVATRTAELKSEAEQHAQTQTMLTASQRLDSIGQLAGGIAHDSNNLLSIILGNLELAALKVTDPEAREMIEDAQAAATSGADLNQRLLGFARKQNLAPVRLQVGAHVLGTVRLLERTIREDVRIVAKIERNIWDIVADPSELTNALVNLAVNARDAMSDGGFLHIEARNYKSESNGGQKDRSADRTDYVEIAVTDTGAGMPADVLEKAFDPFFTTKEQGKGTGLGLSSVYGFAEQSSGFIKIDSQVGEGTTVRIYLPRALEADKPKTTTQISTEILAAEGELILVVEDELNVRATTVKRLEHFGYQVIEASTGLEAIKILQDGGPIKLVFSDIVMPGGMNGYHLAEWMRNHVPNIKILLTSGYDDPDQENGNHDFQVLRKPHSMEDLARELRNVLNN</sequence>
<dbReference type="Gene3D" id="2.10.70.100">
    <property type="match status" value="1"/>
</dbReference>
<dbReference type="InterPro" id="IPR003594">
    <property type="entry name" value="HATPase_dom"/>
</dbReference>
<accession>A0A4R3IN36</accession>
<dbReference type="SMART" id="SM00387">
    <property type="entry name" value="HATPase_c"/>
    <property type="match status" value="1"/>
</dbReference>
<evidence type="ECO:0000256" key="1">
    <source>
        <dbReference type="ARBA" id="ARBA00000085"/>
    </source>
</evidence>
<evidence type="ECO:0000256" key="3">
    <source>
        <dbReference type="ARBA" id="ARBA00022553"/>
    </source>
</evidence>
<evidence type="ECO:0000256" key="5">
    <source>
        <dbReference type="SAM" id="MobiDB-lite"/>
    </source>
</evidence>
<dbReference type="CDD" id="cd00082">
    <property type="entry name" value="HisKA"/>
    <property type="match status" value="1"/>
</dbReference>
<feature type="region of interest" description="Disordered" evidence="5">
    <location>
        <begin position="1"/>
        <end position="23"/>
    </location>
</feature>
<dbReference type="InterPro" id="IPR003661">
    <property type="entry name" value="HisK_dim/P_dom"/>
</dbReference>
<dbReference type="SMART" id="SM00388">
    <property type="entry name" value="HisKA"/>
    <property type="match status" value="1"/>
</dbReference>
<dbReference type="InterPro" id="IPR000700">
    <property type="entry name" value="PAS-assoc_C"/>
</dbReference>
<gene>
    <name evidence="9" type="ORF">EDD52_14213</name>
</gene>
<keyword evidence="3 4" id="KW-0597">Phosphoprotein</keyword>
<protein>
    <recommendedName>
        <fullName evidence="2">histidine kinase</fullName>
        <ecNumber evidence="2">2.7.13.3</ecNumber>
    </recommendedName>
</protein>
<dbReference type="SUPFAM" id="SSF55785">
    <property type="entry name" value="PYP-like sensor domain (PAS domain)"/>
    <property type="match status" value="2"/>
</dbReference>
<dbReference type="Pfam" id="PF08447">
    <property type="entry name" value="PAS_3"/>
    <property type="match status" value="2"/>
</dbReference>
<keyword evidence="10" id="KW-1185">Reference proteome</keyword>